<sequence length="330" mass="35074">MFLSQLRLTDGRRAVALRDGGGAHLVPGVDSSRDLALAAIAAGHGLAEEARRRGQGAAVDLAQALAEGRMLLPVDHPDPAHLHLTGTGLTHLGSAATRDAMHGDPDADELTDSMKMFRMGLEGGKPRRGEIGVQPEWFYKGNGHAAVAPGAALASPGFALDAGEEPEIAGLYVIGPDGRPFRMGFALGNEFSDHVTERGNYLWLAHSKLRPASFGPEMLLGALPQHVEGRSRIRRDGAVIWEKPFLSGEANMSHSITNLEYHHFKYGLFRQPGDVHVHFFGTATLSFADGFQARPGDCFEIEAAALGLPLRNPLEGAAGAGSATAMVEVL</sequence>
<dbReference type="NCBIfam" id="NF040903">
    <property type="entry name" value="GguC"/>
    <property type="match status" value="1"/>
</dbReference>
<dbReference type="Gene3D" id="3.90.850.10">
    <property type="entry name" value="Fumarylacetoacetase-like, C-terminal domain"/>
    <property type="match status" value="1"/>
</dbReference>
<reference evidence="2" key="1">
    <citation type="journal article" date="2019" name="Int. J. Syst. Evol. Microbiol.">
        <title>The Global Catalogue of Microorganisms (GCM) 10K type strain sequencing project: providing services to taxonomists for standard genome sequencing and annotation.</title>
        <authorList>
            <consortium name="The Broad Institute Genomics Platform"/>
            <consortium name="The Broad Institute Genome Sequencing Center for Infectious Disease"/>
            <person name="Wu L."/>
            <person name="Ma J."/>
        </authorList>
    </citation>
    <scope>NUCLEOTIDE SEQUENCE [LARGE SCALE GENOMIC DNA]</scope>
    <source>
        <strain evidence="2">VKM B-3226</strain>
    </source>
</reference>
<accession>A0ABV7RT62</accession>
<dbReference type="RefSeq" id="WP_289896460.1">
    <property type="nucleotide sequence ID" value="NZ_JBHRXE010000001.1"/>
</dbReference>
<dbReference type="PIRSF" id="PIRSF033905">
    <property type="entry name" value="UCP033905"/>
    <property type="match status" value="1"/>
</dbReference>
<comment type="caution">
    <text evidence="1">The sequence shown here is derived from an EMBL/GenBank/DDBJ whole genome shotgun (WGS) entry which is preliminary data.</text>
</comment>
<proteinExistence type="predicted"/>
<dbReference type="EMBL" id="JBHRXE010000001">
    <property type="protein sequence ID" value="MFC3567849.1"/>
    <property type="molecule type" value="Genomic_DNA"/>
</dbReference>
<dbReference type="InterPro" id="IPR036663">
    <property type="entry name" value="Fumarylacetoacetase_C_sf"/>
</dbReference>
<dbReference type="InterPro" id="IPR009645">
    <property type="entry name" value="GguC"/>
</dbReference>
<gene>
    <name evidence="1" type="primary">araD1</name>
    <name evidence="1" type="ORF">ACFOMP_00065</name>
</gene>
<evidence type="ECO:0000313" key="2">
    <source>
        <dbReference type="Proteomes" id="UP001595596"/>
    </source>
</evidence>
<evidence type="ECO:0000313" key="1">
    <source>
        <dbReference type="EMBL" id="MFC3567849.1"/>
    </source>
</evidence>
<dbReference type="Proteomes" id="UP001595596">
    <property type="component" value="Unassembled WGS sequence"/>
</dbReference>
<protein>
    <submittedName>
        <fullName evidence="1">AraD1 family protein</fullName>
    </submittedName>
</protein>
<dbReference type="SUPFAM" id="SSF56529">
    <property type="entry name" value="FAH"/>
    <property type="match status" value="1"/>
</dbReference>
<keyword evidence="2" id="KW-1185">Reference proteome</keyword>
<organism evidence="1 2">
    <name type="scientific">Paracoccus simplex</name>
    <dbReference type="NCBI Taxonomy" id="2086346"/>
    <lineage>
        <taxon>Bacteria</taxon>
        <taxon>Pseudomonadati</taxon>
        <taxon>Pseudomonadota</taxon>
        <taxon>Alphaproteobacteria</taxon>
        <taxon>Rhodobacterales</taxon>
        <taxon>Paracoccaceae</taxon>
        <taxon>Paracoccus</taxon>
    </lineage>
</organism>
<name>A0ABV7RT62_9RHOB</name>